<keyword evidence="2" id="KW-1185">Reference proteome</keyword>
<accession>A0A9N8EVA0</accession>
<dbReference type="AlphaFoldDB" id="A0A9N8EVA0"/>
<protein>
    <submittedName>
        <fullName evidence="1">Uncharacterized protein</fullName>
    </submittedName>
</protein>
<evidence type="ECO:0000313" key="1">
    <source>
        <dbReference type="EMBL" id="CAB9526659.1"/>
    </source>
</evidence>
<evidence type="ECO:0000313" key="2">
    <source>
        <dbReference type="Proteomes" id="UP001153069"/>
    </source>
</evidence>
<name>A0A9N8EVA0_9STRA</name>
<proteinExistence type="predicted"/>
<sequence>MSDAKSIKIAMFLAGAKSIKIEEDDAIIFTMEEGPPVQLKFACRAVCPQEGRVKVEAYDQDLIQETAYLDIDSLCLDCEEKPEKSGAEMFAAFDFDE</sequence>
<dbReference type="EMBL" id="CAICTM010001862">
    <property type="protein sequence ID" value="CAB9526659.1"/>
    <property type="molecule type" value="Genomic_DNA"/>
</dbReference>
<organism evidence="1 2">
    <name type="scientific">Seminavis robusta</name>
    <dbReference type="NCBI Taxonomy" id="568900"/>
    <lineage>
        <taxon>Eukaryota</taxon>
        <taxon>Sar</taxon>
        <taxon>Stramenopiles</taxon>
        <taxon>Ochrophyta</taxon>
        <taxon>Bacillariophyta</taxon>
        <taxon>Bacillariophyceae</taxon>
        <taxon>Bacillariophycidae</taxon>
        <taxon>Naviculales</taxon>
        <taxon>Naviculaceae</taxon>
        <taxon>Seminavis</taxon>
    </lineage>
</organism>
<comment type="caution">
    <text evidence="1">The sequence shown here is derived from an EMBL/GenBank/DDBJ whole genome shotgun (WGS) entry which is preliminary data.</text>
</comment>
<reference evidence="1" key="1">
    <citation type="submission" date="2020-06" db="EMBL/GenBank/DDBJ databases">
        <authorList>
            <consortium name="Plant Systems Biology data submission"/>
        </authorList>
    </citation>
    <scope>NUCLEOTIDE SEQUENCE</scope>
    <source>
        <strain evidence="1">D6</strain>
    </source>
</reference>
<dbReference type="Proteomes" id="UP001153069">
    <property type="component" value="Unassembled WGS sequence"/>
</dbReference>
<gene>
    <name evidence="1" type="ORF">SEMRO_1864_G302410.1</name>
</gene>